<protein>
    <submittedName>
        <fullName evidence="1">Uncharacterized protein</fullName>
    </submittedName>
</protein>
<accession>A6MAK9</accession>
<dbReference type="AlphaFoldDB" id="A6MAK9"/>
<organism evidence="1">
    <name type="scientific">Colletotrichum cereale</name>
    <dbReference type="NCBI Taxonomy" id="343994"/>
    <lineage>
        <taxon>Eukaryota</taxon>
        <taxon>Fungi</taxon>
        <taxon>Dikarya</taxon>
        <taxon>Ascomycota</taxon>
        <taxon>Pezizomycotina</taxon>
        <taxon>Sordariomycetes</taxon>
        <taxon>Hypocreomycetidae</taxon>
        <taxon>Glomerellales</taxon>
        <taxon>Glomerellaceae</taxon>
        <taxon>Colletotrichum</taxon>
        <taxon>Colletotrichum graminicola species complex</taxon>
    </lineage>
</organism>
<dbReference type="EMBL" id="DQ663100">
    <property type="protein sequence ID" value="ABR20270.1"/>
    <property type="molecule type" value="mRNA"/>
</dbReference>
<name>A6MAK9_9PEZI</name>
<sequence>YCGSRKQQPLGEVSRNTFTYRITRKGCLDCNVPLCINRDCYYLWHTLNLYRLEVLEIYWLTYRVSRPLLALPRPWRKWRPSAPDGIGDRPLTISIDGIFPYSFIRHTYQSISLTPTFVRACQLLLNSLKKGVYIRGYGNFRVVYMYGRYVSQARAVVKSADEKYCRAIGKVYSEAAKKA</sequence>
<proteinExistence type="evidence at transcript level"/>
<evidence type="ECO:0000313" key="1">
    <source>
        <dbReference type="EMBL" id="ABR20270.1"/>
    </source>
</evidence>
<reference evidence="1" key="1">
    <citation type="journal article" date="2008" name="Fungal Genet. Biol.">
        <title>The evolution of transposon repeat-induced point mutation in the genome of Colletotrichum cereale: reconciling sex, recombination and homoplasy in an ''asexual" pathogen.</title>
        <authorList>
            <person name="Crouch J.A."/>
            <person name="Glasheen B.M."/>
            <person name="Giunta M.A."/>
            <person name="Clarke B.B."/>
            <person name="Hillman B.I."/>
        </authorList>
    </citation>
    <scope>NUCLEOTIDE SEQUENCE</scope>
    <source>
        <strain evidence="1">KS-20B-DGU</strain>
    </source>
</reference>
<feature type="non-terminal residue" evidence="1">
    <location>
        <position position="1"/>
    </location>
</feature>
<feature type="non-terminal residue" evidence="1">
    <location>
        <position position="179"/>
    </location>
</feature>